<reference evidence="1" key="2">
    <citation type="submission" date="2021-09" db="EMBL/GenBank/DDBJ databases">
        <authorList>
            <person name="Gilroy R."/>
        </authorList>
    </citation>
    <scope>NUCLEOTIDE SEQUENCE</scope>
    <source>
        <strain evidence="1">CHK173-2119</strain>
    </source>
</reference>
<dbReference type="PROSITE" id="PS00092">
    <property type="entry name" value="N6_MTASE"/>
    <property type="match status" value="1"/>
</dbReference>
<dbReference type="Proteomes" id="UP000774947">
    <property type="component" value="Unassembled WGS sequence"/>
</dbReference>
<evidence type="ECO:0000313" key="1">
    <source>
        <dbReference type="EMBL" id="HJE15972.1"/>
    </source>
</evidence>
<dbReference type="Pfam" id="PF13651">
    <property type="entry name" value="EcoRI_methylase"/>
    <property type="match status" value="1"/>
</dbReference>
<reference evidence="1" key="1">
    <citation type="journal article" date="2021" name="PeerJ">
        <title>Extensive microbial diversity within the chicken gut microbiome revealed by metagenomics and culture.</title>
        <authorList>
            <person name="Gilroy R."/>
            <person name="Ravi A."/>
            <person name="Getino M."/>
            <person name="Pursley I."/>
            <person name="Horton D.L."/>
            <person name="Alikhan N.F."/>
            <person name="Baker D."/>
            <person name="Gharbi K."/>
            <person name="Hall N."/>
            <person name="Watson M."/>
            <person name="Adriaenssens E.M."/>
            <person name="Foster-Nyarko E."/>
            <person name="Jarju S."/>
            <person name="Secka A."/>
            <person name="Antonio M."/>
            <person name="Oren A."/>
            <person name="Chaudhuri R.R."/>
            <person name="La Ragione R."/>
            <person name="Hildebrand F."/>
            <person name="Pallen M.J."/>
        </authorList>
    </citation>
    <scope>NUCLEOTIDE SEQUENCE</scope>
    <source>
        <strain evidence="1">CHK173-2119</strain>
    </source>
</reference>
<keyword evidence="1" id="KW-0489">Methyltransferase</keyword>
<organism evidence="1 2">
    <name type="scientific">Lapidilactobacillus dextrinicus</name>
    <dbReference type="NCBI Taxonomy" id="51664"/>
    <lineage>
        <taxon>Bacteria</taxon>
        <taxon>Bacillati</taxon>
        <taxon>Bacillota</taxon>
        <taxon>Bacilli</taxon>
        <taxon>Lactobacillales</taxon>
        <taxon>Lactobacillaceae</taxon>
        <taxon>Lapidilactobacillus</taxon>
    </lineage>
</organism>
<keyword evidence="1" id="KW-0808">Transferase</keyword>
<comment type="caution">
    <text evidence="1">The sequence shown here is derived from an EMBL/GenBank/DDBJ whole genome shotgun (WGS) entry which is preliminary data.</text>
</comment>
<protein>
    <submittedName>
        <fullName evidence="1">Adenine-specific methyltransferase EcoRI family protein</fullName>
    </submittedName>
</protein>
<name>A0A921B4V6_9LACO</name>
<dbReference type="InterPro" id="IPR025247">
    <property type="entry name" value="EcoRI-like_methylase"/>
</dbReference>
<dbReference type="GO" id="GO:0032259">
    <property type="term" value="P:methylation"/>
    <property type="evidence" value="ECO:0007669"/>
    <property type="project" value="UniProtKB-KW"/>
</dbReference>
<dbReference type="InterPro" id="IPR002052">
    <property type="entry name" value="DNA_methylase_N6_adenine_CS"/>
</dbReference>
<evidence type="ECO:0000313" key="2">
    <source>
        <dbReference type="Proteomes" id="UP000774947"/>
    </source>
</evidence>
<proteinExistence type="predicted"/>
<gene>
    <name evidence="1" type="ORF">K8W17_07830</name>
</gene>
<dbReference type="GO" id="GO:0008168">
    <property type="term" value="F:methyltransferase activity"/>
    <property type="evidence" value="ECO:0007669"/>
    <property type="project" value="UniProtKB-KW"/>
</dbReference>
<sequence length="346" mass="39880">MPKNEGLNKASKAKKDEFYTNYDVIQSELNYYPDQFEGKTVLCNCDDPFESNFAKFFLRNFNYLRLKRLICTSYAGSPVTGTQLSLFDDYNEPVSSQHGYVLDIKEVPMANGRGVSDNDISALLHQKGIVKRLKGNGDYASDECLKYLEQADIVVTNPPFSKYRPFLKTLFEYQKQFLIIGNLNSITYKEIFPKIMNNEMWLGASIHSGDREFKVPDDYPLEAAGSRIDDAGNKYIRVKGVRWFTNIDYKQRHEGLILYKHYLADEYPSYSNYDAIRIHKTAEIPMDYSGLMAVPISFIDKYSPDQFEIVGEANHGSDGPWDLFKPVMNGKNEFKRLVIRNKKVQK</sequence>
<accession>A0A921B4V6</accession>
<dbReference type="GO" id="GO:0003676">
    <property type="term" value="F:nucleic acid binding"/>
    <property type="evidence" value="ECO:0007669"/>
    <property type="project" value="InterPro"/>
</dbReference>
<dbReference type="EMBL" id="DYXY01000207">
    <property type="protein sequence ID" value="HJE15972.1"/>
    <property type="molecule type" value="Genomic_DNA"/>
</dbReference>
<dbReference type="AlphaFoldDB" id="A0A921B4V6"/>